<evidence type="ECO:0000313" key="3">
    <source>
        <dbReference type="Proteomes" id="UP000507222"/>
    </source>
</evidence>
<accession>A0A6J5UPA9</accession>
<dbReference type="Proteomes" id="UP000507222">
    <property type="component" value="Unassembled WGS sequence"/>
</dbReference>
<feature type="compositionally biased region" description="Gly residues" evidence="1">
    <location>
        <begin position="50"/>
        <end position="72"/>
    </location>
</feature>
<evidence type="ECO:0000313" key="2">
    <source>
        <dbReference type="EMBL" id="CAB4277852.1"/>
    </source>
</evidence>
<protein>
    <submittedName>
        <fullName evidence="2">Uncharacterized protein</fullName>
    </submittedName>
</protein>
<name>A0A6J5UPA9_PRUAR</name>
<reference evidence="2 3" key="1">
    <citation type="submission" date="2020-05" db="EMBL/GenBank/DDBJ databases">
        <authorList>
            <person name="Campoy J."/>
            <person name="Schneeberger K."/>
            <person name="Spophaly S."/>
        </authorList>
    </citation>
    <scope>NUCLEOTIDE SEQUENCE [LARGE SCALE GENOMIC DNA]</scope>
    <source>
        <strain evidence="2">PruArmRojPasFocal</strain>
    </source>
</reference>
<feature type="region of interest" description="Disordered" evidence="1">
    <location>
        <begin position="19"/>
        <end position="72"/>
    </location>
</feature>
<organism evidence="2 3">
    <name type="scientific">Prunus armeniaca</name>
    <name type="common">Apricot</name>
    <name type="synonym">Armeniaca vulgaris</name>
    <dbReference type="NCBI Taxonomy" id="36596"/>
    <lineage>
        <taxon>Eukaryota</taxon>
        <taxon>Viridiplantae</taxon>
        <taxon>Streptophyta</taxon>
        <taxon>Embryophyta</taxon>
        <taxon>Tracheophyta</taxon>
        <taxon>Spermatophyta</taxon>
        <taxon>Magnoliopsida</taxon>
        <taxon>eudicotyledons</taxon>
        <taxon>Gunneridae</taxon>
        <taxon>Pentapetalae</taxon>
        <taxon>rosids</taxon>
        <taxon>fabids</taxon>
        <taxon>Rosales</taxon>
        <taxon>Rosaceae</taxon>
        <taxon>Amygdaloideae</taxon>
        <taxon>Amygdaleae</taxon>
        <taxon>Prunus</taxon>
    </lineage>
</organism>
<dbReference type="EMBL" id="CAEKDK010000004">
    <property type="protein sequence ID" value="CAB4277852.1"/>
    <property type="molecule type" value="Genomic_DNA"/>
</dbReference>
<sequence>MGTGARVLWEWGRKNHREGAMGLDGEIGEPRRNRGGGGGGFLGSAQGEWVAGGGGDGFLGSAQGWGGGWGEE</sequence>
<gene>
    <name evidence="2" type="ORF">CURHAP_LOCUS27813</name>
</gene>
<dbReference type="AlphaFoldDB" id="A0A6J5UPA9"/>
<proteinExistence type="predicted"/>
<evidence type="ECO:0000256" key="1">
    <source>
        <dbReference type="SAM" id="MobiDB-lite"/>
    </source>
</evidence>